<protein>
    <submittedName>
        <fullName evidence="2">Uncharacterized protein</fullName>
    </submittedName>
</protein>
<dbReference type="EMBL" id="JASCZI010153027">
    <property type="protein sequence ID" value="MED6176984.1"/>
    <property type="molecule type" value="Genomic_DNA"/>
</dbReference>
<feature type="region of interest" description="Disordered" evidence="1">
    <location>
        <begin position="213"/>
        <end position="265"/>
    </location>
</feature>
<accession>A0ABU6VVA8</accession>
<evidence type="ECO:0000313" key="3">
    <source>
        <dbReference type="Proteomes" id="UP001341840"/>
    </source>
</evidence>
<name>A0ABU6VVA8_9FABA</name>
<gene>
    <name evidence="2" type="ORF">PIB30_093432</name>
</gene>
<feature type="compositionally biased region" description="Acidic residues" evidence="1">
    <location>
        <begin position="242"/>
        <end position="255"/>
    </location>
</feature>
<dbReference type="Proteomes" id="UP001341840">
    <property type="component" value="Unassembled WGS sequence"/>
</dbReference>
<feature type="compositionally biased region" description="Basic and acidic residues" evidence="1">
    <location>
        <begin position="1"/>
        <end position="10"/>
    </location>
</feature>
<evidence type="ECO:0000256" key="1">
    <source>
        <dbReference type="SAM" id="MobiDB-lite"/>
    </source>
</evidence>
<evidence type="ECO:0000313" key="2">
    <source>
        <dbReference type="EMBL" id="MED6176984.1"/>
    </source>
</evidence>
<comment type="caution">
    <text evidence="2">The sequence shown here is derived from an EMBL/GenBank/DDBJ whole genome shotgun (WGS) entry which is preliminary data.</text>
</comment>
<organism evidence="2 3">
    <name type="scientific">Stylosanthes scabra</name>
    <dbReference type="NCBI Taxonomy" id="79078"/>
    <lineage>
        <taxon>Eukaryota</taxon>
        <taxon>Viridiplantae</taxon>
        <taxon>Streptophyta</taxon>
        <taxon>Embryophyta</taxon>
        <taxon>Tracheophyta</taxon>
        <taxon>Spermatophyta</taxon>
        <taxon>Magnoliopsida</taxon>
        <taxon>eudicotyledons</taxon>
        <taxon>Gunneridae</taxon>
        <taxon>Pentapetalae</taxon>
        <taxon>rosids</taxon>
        <taxon>fabids</taxon>
        <taxon>Fabales</taxon>
        <taxon>Fabaceae</taxon>
        <taxon>Papilionoideae</taxon>
        <taxon>50 kb inversion clade</taxon>
        <taxon>dalbergioids sensu lato</taxon>
        <taxon>Dalbergieae</taxon>
        <taxon>Pterocarpus clade</taxon>
        <taxon>Stylosanthes</taxon>
    </lineage>
</organism>
<proteinExistence type="predicted"/>
<sequence>MDKGEVDKGGEGMVLNGGEQLPAESPRNHCALARPLLRLRAHRATARYLCPIARWHRLLSDQVRSCLAPSRASERAPERASERAPERASERASERARTVPPCNPATARVALGRNSVTSVRPQAPDRGPHEPNFRLLWAPNHIVYLRVGAVSAKTLGSHSKATGNLHTPTTGDPRTTKVRRTARISMKLIKRRFYVRIVAKGVPSKVAPKEVEGIDISSDSEKDMSDDEAALELTAMDGAFNQEEEEEDDPREEEEDPRRTLKQTF</sequence>
<keyword evidence="3" id="KW-1185">Reference proteome</keyword>
<feature type="region of interest" description="Disordered" evidence="1">
    <location>
        <begin position="1"/>
        <end position="24"/>
    </location>
</feature>
<feature type="region of interest" description="Disordered" evidence="1">
    <location>
        <begin position="68"/>
        <end position="105"/>
    </location>
</feature>
<reference evidence="2 3" key="1">
    <citation type="journal article" date="2023" name="Plants (Basel)">
        <title>Bridging the Gap: Combining Genomics and Transcriptomics Approaches to Understand Stylosanthes scabra, an Orphan Legume from the Brazilian Caatinga.</title>
        <authorList>
            <person name="Ferreira-Neto J.R.C."/>
            <person name="da Silva M.D."/>
            <person name="Binneck E."/>
            <person name="de Melo N.F."/>
            <person name="da Silva R.H."/>
            <person name="de Melo A.L.T.M."/>
            <person name="Pandolfi V."/>
            <person name="Bustamante F.O."/>
            <person name="Brasileiro-Vidal A.C."/>
            <person name="Benko-Iseppon A.M."/>
        </authorList>
    </citation>
    <scope>NUCLEOTIDE SEQUENCE [LARGE SCALE GENOMIC DNA]</scope>
    <source>
        <tissue evidence="2">Leaves</tissue>
    </source>
</reference>
<feature type="compositionally biased region" description="Basic and acidic residues" evidence="1">
    <location>
        <begin position="72"/>
        <end position="97"/>
    </location>
</feature>